<keyword evidence="1" id="KW-1133">Transmembrane helix</keyword>
<name>A0A8S5LJY9_9CAUD</name>
<feature type="transmembrane region" description="Helical" evidence="1">
    <location>
        <begin position="44"/>
        <end position="65"/>
    </location>
</feature>
<keyword evidence="1" id="KW-0472">Membrane</keyword>
<organism evidence="2">
    <name type="scientific">Siphoviridae sp. ct3o911</name>
    <dbReference type="NCBI Taxonomy" id="2827560"/>
    <lineage>
        <taxon>Viruses</taxon>
        <taxon>Duplodnaviria</taxon>
        <taxon>Heunggongvirae</taxon>
        <taxon>Uroviricota</taxon>
        <taxon>Caudoviricetes</taxon>
    </lineage>
</organism>
<evidence type="ECO:0000313" key="2">
    <source>
        <dbReference type="EMBL" id="DAD70155.1"/>
    </source>
</evidence>
<protein>
    <submittedName>
        <fullName evidence="2">Uncharacterized protein</fullName>
    </submittedName>
</protein>
<dbReference type="EMBL" id="BK015861">
    <property type="protein sequence ID" value="DAD70155.1"/>
    <property type="molecule type" value="Genomic_DNA"/>
</dbReference>
<reference evidence="2" key="1">
    <citation type="journal article" date="2021" name="Proc. Natl. Acad. Sci. U.S.A.">
        <title>A Catalog of Tens of Thousands of Viruses from Human Metagenomes Reveals Hidden Associations with Chronic Diseases.</title>
        <authorList>
            <person name="Tisza M.J."/>
            <person name="Buck C.B."/>
        </authorList>
    </citation>
    <scope>NUCLEOTIDE SEQUENCE</scope>
    <source>
        <strain evidence="2">Ct3o911</strain>
    </source>
</reference>
<proteinExistence type="predicted"/>
<evidence type="ECO:0000256" key="1">
    <source>
        <dbReference type="SAM" id="Phobius"/>
    </source>
</evidence>
<sequence>MGGCIAWAVGLFFAITYYVSWYRLMVIFITVYRQYTQFVVSTTYYHILPVVATATHLSFFDILFLTTI</sequence>
<accession>A0A8S5LJY9</accession>
<feature type="transmembrane region" description="Helical" evidence="1">
    <location>
        <begin position="6"/>
        <end position="32"/>
    </location>
</feature>
<keyword evidence="1" id="KW-0812">Transmembrane</keyword>